<gene>
    <name evidence="1" type="ORF">Tco_1004239</name>
</gene>
<name>A0ABQ5FBC6_9ASTR</name>
<sequence length="130" mass="14542">MVTSSLLSVQLVVVAYKEVMEVLIRCWSDGDVPTSVLGRGESSRPLRCSPIFKSWPLINNCLQITSSRPLDQVPRLTTNQIAGDCQRGHGGVRGVRIMLLEEWESVYLVDFTLVRLYCGGEMKREGKEKG</sequence>
<evidence type="ECO:0000313" key="1">
    <source>
        <dbReference type="EMBL" id="GJT60706.1"/>
    </source>
</evidence>
<dbReference type="Proteomes" id="UP001151760">
    <property type="component" value="Unassembled WGS sequence"/>
</dbReference>
<reference evidence="1" key="2">
    <citation type="submission" date="2022-01" db="EMBL/GenBank/DDBJ databases">
        <authorList>
            <person name="Yamashiro T."/>
            <person name="Shiraishi A."/>
            <person name="Satake H."/>
            <person name="Nakayama K."/>
        </authorList>
    </citation>
    <scope>NUCLEOTIDE SEQUENCE</scope>
</reference>
<protein>
    <submittedName>
        <fullName evidence="1">Uncharacterized protein</fullName>
    </submittedName>
</protein>
<dbReference type="EMBL" id="BQNB010017223">
    <property type="protein sequence ID" value="GJT60706.1"/>
    <property type="molecule type" value="Genomic_DNA"/>
</dbReference>
<comment type="caution">
    <text evidence="1">The sequence shown here is derived from an EMBL/GenBank/DDBJ whole genome shotgun (WGS) entry which is preliminary data.</text>
</comment>
<reference evidence="1" key="1">
    <citation type="journal article" date="2022" name="Int. J. Mol. Sci.">
        <title>Draft Genome of Tanacetum Coccineum: Genomic Comparison of Closely Related Tanacetum-Family Plants.</title>
        <authorList>
            <person name="Yamashiro T."/>
            <person name="Shiraishi A."/>
            <person name="Nakayama K."/>
            <person name="Satake H."/>
        </authorList>
    </citation>
    <scope>NUCLEOTIDE SEQUENCE</scope>
</reference>
<organism evidence="1 2">
    <name type="scientific">Tanacetum coccineum</name>
    <dbReference type="NCBI Taxonomy" id="301880"/>
    <lineage>
        <taxon>Eukaryota</taxon>
        <taxon>Viridiplantae</taxon>
        <taxon>Streptophyta</taxon>
        <taxon>Embryophyta</taxon>
        <taxon>Tracheophyta</taxon>
        <taxon>Spermatophyta</taxon>
        <taxon>Magnoliopsida</taxon>
        <taxon>eudicotyledons</taxon>
        <taxon>Gunneridae</taxon>
        <taxon>Pentapetalae</taxon>
        <taxon>asterids</taxon>
        <taxon>campanulids</taxon>
        <taxon>Asterales</taxon>
        <taxon>Asteraceae</taxon>
        <taxon>Asteroideae</taxon>
        <taxon>Anthemideae</taxon>
        <taxon>Anthemidinae</taxon>
        <taxon>Tanacetum</taxon>
    </lineage>
</organism>
<keyword evidence="2" id="KW-1185">Reference proteome</keyword>
<evidence type="ECO:0000313" key="2">
    <source>
        <dbReference type="Proteomes" id="UP001151760"/>
    </source>
</evidence>
<accession>A0ABQ5FBC6</accession>
<proteinExistence type="predicted"/>